<dbReference type="GO" id="GO:0016787">
    <property type="term" value="F:hydrolase activity"/>
    <property type="evidence" value="ECO:0007669"/>
    <property type="project" value="InterPro"/>
</dbReference>
<dbReference type="InterPro" id="IPR001650">
    <property type="entry name" value="Helicase_C-like"/>
</dbReference>
<dbReference type="GO" id="GO:0005829">
    <property type="term" value="C:cytosol"/>
    <property type="evidence" value="ECO:0007669"/>
    <property type="project" value="TreeGrafter"/>
</dbReference>
<dbReference type="Gene3D" id="3.40.50.300">
    <property type="entry name" value="P-loop containing nucleotide triphosphate hydrolases"/>
    <property type="match status" value="2"/>
</dbReference>
<dbReference type="EMBL" id="JAMQOM010000015">
    <property type="protein sequence ID" value="MDS0223458.1"/>
    <property type="molecule type" value="Genomic_DNA"/>
</dbReference>
<dbReference type="GO" id="GO:0005524">
    <property type="term" value="F:ATP binding"/>
    <property type="evidence" value="ECO:0007669"/>
    <property type="project" value="InterPro"/>
</dbReference>
<keyword evidence="3" id="KW-0378">Hydrolase</keyword>
<dbReference type="PROSITE" id="PS51192">
    <property type="entry name" value="HELICASE_ATP_BIND_1"/>
    <property type="match status" value="1"/>
</dbReference>
<dbReference type="InterPro" id="IPR027417">
    <property type="entry name" value="P-loop_NTPase"/>
</dbReference>
<comment type="caution">
    <text evidence="3">The sequence shown here is derived from an EMBL/GenBank/DDBJ whole genome shotgun (WGS) entry which is preliminary data.</text>
</comment>
<proteinExistence type="predicted"/>
<evidence type="ECO:0000259" key="2">
    <source>
        <dbReference type="PROSITE" id="PS51194"/>
    </source>
</evidence>
<accession>A0AAE4JI46</accession>
<evidence type="ECO:0000313" key="4">
    <source>
        <dbReference type="Proteomes" id="UP001253439"/>
    </source>
</evidence>
<name>A0AAE4JI46_9EURY</name>
<dbReference type="Proteomes" id="UP001253439">
    <property type="component" value="Unassembled WGS sequence"/>
</dbReference>
<evidence type="ECO:0000259" key="1">
    <source>
        <dbReference type="PROSITE" id="PS51192"/>
    </source>
</evidence>
<dbReference type="InterPro" id="IPR014001">
    <property type="entry name" value="Helicase_ATP-bd"/>
</dbReference>
<keyword evidence="3" id="KW-0547">Nucleotide-binding</keyword>
<dbReference type="SUPFAM" id="SSF52540">
    <property type="entry name" value="P-loop containing nucleoside triphosphate hydrolases"/>
    <property type="match status" value="1"/>
</dbReference>
<dbReference type="PROSITE" id="PS51194">
    <property type="entry name" value="HELICASE_CTER"/>
    <property type="match status" value="1"/>
</dbReference>
<dbReference type="SMART" id="SM00487">
    <property type="entry name" value="DEXDc"/>
    <property type="match status" value="1"/>
</dbReference>
<dbReference type="GO" id="GO:0003677">
    <property type="term" value="F:DNA binding"/>
    <property type="evidence" value="ECO:0007669"/>
    <property type="project" value="InterPro"/>
</dbReference>
<dbReference type="PANTHER" id="PTHR47396">
    <property type="entry name" value="TYPE I RESTRICTION ENZYME ECOKI R PROTEIN"/>
    <property type="match status" value="1"/>
</dbReference>
<organism evidence="3 4">
    <name type="scientific">Haloarcula terrestris</name>
    <dbReference type="NCBI Taxonomy" id="2950533"/>
    <lineage>
        <taxon>Archaea</taxon>
        <taxon>Methanobacteriati</taxon>
        <taxon>Methanobacteriota</taxon>
        <taxon>Stenosarchaea group</taxon>
        <taxon>Halobacteria</taxon>
        <taxon>Halobacteriales</taxon>
        <taxon>Haloarculaceae</taxon>
        <taxon>Haloarcula</taxon>
    </lineage>
</organism>
<dbReference type="Pfam" id="PF04851">
    <property type="entry name" value="ResIII"/>
    <property type="match status" value="1"/>
</dbReference>
<dbReference type="InterPro" id="IPR050742">
    <property type="entry name" value="Helicase_Restrict-Modif_Enz"/>
</dbReference>
<gene>
    <name evidence="3" type="ORF">NDI54_19135</name>
</gene>
<keyword evidence="4" id="KW-1185">Reference proteome</keyword>
<feature type="domain" description="Helicase C-terminal" evidence="2">
    <location>
        <begin position="392"/>
        <end position="536"/>
    </location>
</feature>
<reference evidence="3 4" key="1">
    <citation type="submission" date="2022-06" db="EMBL/GenBank/DDBJ databases">
        <title>Haloarcula sp. a new haloarchaeum isolate from saline soil.</title>
        <authorList>
            <person name="Strakova D."/>
            <person name="Galisteo C."/>
            <person name="Sanchez-Porro C."/>
            <person name="Ventosa A."/>
        </authorList>
    </citation>
    <scope>NUCLEOTIDE SEQUENCE [LARGE SCALE GENOMIC DNA]</scope>
    <source>
        <strain evidence="3 4">S1AR25-5A</strain>
    </source>
</reference>
<feature type="domain" description="Helicase ATP-binding" evidence="1">
    <location>
        <begin position="149"/>
        <end position="300"/>
    </location>
</feature>
<dbReference type="Pfam" id="PF00271">
    <property type="entry name" value="Helicase_C"/>
    <property type="match status" value="1"/>
</dbReference>
<keyword evidence="3" id="KW-0067">ATP-binding</keyword>
<dbReference type="AlphaFoldDB" id="A0AAE4JI46"/>
<evidence type="ECO:0000313" key="3">
    <source>
        <dbReference type="EMBL" id="MDS0223458.1"/>
    </source>
</evidence>
<dbReference type="SMART" id="SM00490">
    <property type="entry name" value="HELICc"/>
    <property type="match status" value="1"/>
</dbReference>
<keyword evidence="3" id="KW-0347">Helicase</keyword>
<dbReference type="GO" id="GO:0004386">
    <property type="term" value="F:helicase activity"/>
    <property type="evidence" value="ECO:0007669"/>
    <property type="project" value="UniProtKB-KW"/>
</dbReference>
<sequence>MPTIAEVLSRAPRNELDMLIPESVDRLLEILNNESLSSQRRVEIALSITPPEQLLRNTTYRDQLFTRLKKDEADQLVQKLGLNDDKNSFSTLKGSQFYKYSSRETSLFDYFDVPLPDRDDDGDLPGLTDVTPKYGLFDYQRTVFNRVMKEFQGGENRVFLHMPTGSGKTRITMSLVCSIIRASDPGLVLWLAEGQELLDQAADEFQTAWSHLGNQEVQISRFYGTHEWNEINQGLVVAGLRKLWNKEKKSATFLANFSSDVSLVVFDEAHQSVAETYQKMIDRLTLFNESCRLLGLSATPGRSYSDRSADRELAKLYDQNKIEIDVSGYSDPFNYLKSEGYLSKPEFHTLKINKQILSEDLREEVEGMSQGQDYSKAILRELSEDERRNLSIIRKILDLIKEGHNRIILFATTVDHARIISAALKGQDVDSAVITAETPNYIRERQIERFKSDNDGPRVLCNYNVLTTGFDAPQTSAAVIARPTTSLVLYSQMVGRAIRGPKVGGTEDADIWTVIDTDLPGFGDLTEAFWNWEDVW</sequence>
<dbReference type="InterPro" id="IPR006935">
    <property type="entry name" value="Helicase/UvrB_N"/>
</dbReference>
<protein>
    <submittedName>
        <fullName evidence="3">DEAD/DEAH box helicase</fullName>
    </submittedName>
</protein>
<dbReference type="GO" id="GO:0140097">
    <property type="term" value="F:catalytic activity, acting on DNA"/>
    <property type="evidence" value="ECO:0007669"/>
    <property type="project" value="UniProtKB-ARBA"/>
</dbReference>
<dbReference type="PANTHER" id="PTHR47396:SF1">
    <property type="entry name" value="ATP-DEPENDENT HELICASE IRC3-RELATED"/>
    <property type="match status" value="1"/>
</dbReference>